<protein>
    <submittedName>
        <fullName evidence="1">Uncharacterized protein</fullName>
    </submittedName>
</protein>
<dbReference type="AlphaFoldDB" id="A0A2V5I8M2"/>
<gene>
    <name evidence="1" type="ORF">BP00DRAFT_129410</name>
</gene>
<accession>A0A2V5I8M2</accession>
<evidence type="ECO:0000313" key="1">
    <source>
        <dbReference type="EMBL" id="PYI33115.1"/>
    </source>
</evidence>
<organism evidence="1 2">
    <name type="scientific">Aspergillus indologenus CBS 114.80</name>
    <dbReference type="NCBI Taxonomy" id="1450541"/>
    <lineage>
        <taxon>Eukaryota</taxon>
        <taxon>Fungi</taxon>
        <taxon>Dikarya</taxon>
        <taxon>Ascomycota</taxon>
        <taxon>Pezizomycotina</taxon>
        <taxon>Eurotiomycetes</taxon>
        <taxon>Eurotiomycetidae</taxon>
        <taxon>Eurotiales</taxon>
        <taxon>Aspergillaceae</taxon>
        <taxon>Aspergillus</taxon>
        <taxon>Aspergillus subgen. Circumdati</taxon>
    </lineage>
</organism>
<reference evidence="1 2" key="1">
    <citation type="submission" date="2018-02" db="EMBL/GenBank/DDBJ databases">
        <title>The genomes of Aspergillus section Nigri reveals drivers in fungal speciation.</title>
        <authorList>
            <consortium name="DOE Joint Genome Institute"/>
            <person name="Vesth T.C."/>
            <person name="Nybo J."/>
            <person name="Theobald S."/>
            <person name="Brandl J."/>
            <person name="Frisvad J.C."/>
            <person name="Nielsen K.F."/>
            <person name="Lyhne E.K."/>
            <person name="Kogle M.E."/>
            <person name="Kuo A."/>
            <person name="Riley R."/>
            <person name="Clum A."/>
            <person name="Nolan M."/>
            <person name="Lipzen A."/>
            <person name="Salamov A."/>
            <person name="Henrissat B."/>
            <person name="Wiebenga A."/>
            <person name="De vries R.P."/>
            <person name="Grigoriev I.V."/>
            <person name="Mortensen U.H."/>
            <person name="Andersen M.R."/>
            <person name="Baker S.E."/>
        </authorList>
    </citation>
    <scope>NUCLEOTIDE SEQUENCE [LARGE SCALE GENOMIC DNA]</scope>
    <source>
        <strain evidence="1 2">CBS 114.80</strain>
    </source>
</reference>
<name>A0A2V5I8M2_9EURO</name>
<sequence length="86" mass="9433">MESWKLLKLPGRDVAGLGQNLTTGEDVTLTSHEDESALAYNVFALSALTGGPGIPIYHWHGKHTNKYILIIDLRGPSLEEVFEKNG</sequence>
<keyword evidence="2" id="KW-1185">Reference proteome</keyword>
<proteinExistence type="predicted"/>
<evidence type="ECO:0000313" key="2">
    <source>
        <dbReference type="Proteomes" id="UP000248817"/>
    </source>
</evidence>
<dbReference type="Gene3D" id="3.30.200.20">
    <property type="entry name" value="Phosphorylase Kinase, domain 1"/>
    <property type="match status" value="1"/>
</dbReference>
<dbReference type="Proteomes" id="UP000248817">
    <property type="component" value="Unassembled WGS sequence"/>
</dbReference>
<dbReference type="EMBL" id="KZ825486">
    <property type="protein sequence ID" value="PYI33115.1"/>
    <property type="molecule type" value="Genomic_DNA"/>
</dbReference>